<dbReference type="GO" id="GO:0000978">
    <property type="term" value="F:RNA polymerase II cis-regulatory region sequence-specific DNA binding"/>
    <property type="evidence" value="ECO:0007669"/>
    <property type="project" value="TreeGrafter"/>
</dbReference>
<evidence type="ECO:0000256" key="5">
    <source>
        <dbReference type="ARBA" id="ARBA00023155"/>
    </source>
</evidence>
<dbReference type="GO" id="GO:0045944">
    <property type="term" value="P:positive regulation of transcription by RNA polymerase II"/>
    <property type="evidence" value="ECO:0007669"/>
    <property type="project" value="InterPro"/>
</dbReference>
<dbReference type="InterPro" id="IPR003654">
    <property type="entry name" value="OAR_dom"/>
</dbReference>
<evidence type="ECO:0000256" key="4">
    <source>
        <dbReference type="ARBA" id="ARBA00023125"/>
    </source>
</evidence>
<name>A0A8B8GPR7_9HEMI</name>
<evidence type="ECO:0000259" key="11">
    <source>
        <dbReference type="PROSITE" id="PS50071"/>
    </source>
</evidence>
<feature type="compositionally biased region" description="Low complexity" evidence="10">
    <location>
        <begin position="303"/>
        <end position="314"/>
    </location>
</feature>
<dbReference type="InterPro" id="IPR001356">
    <property type="entry name" value="HD"/>
</dbReference>
<feature type="domain" description="Homeobox" evidence="11">
    <location>
        <begin position="180"/>
        <end position="240"/>
    </location>
</feature>
<feature type="DNA-binding region" description="Homeobox" evidence="8">
    <location>
        <begin position="182"/>
        <end position="241"/>
    </location>
</feature>
<protein>
    <submittedName>
        <fullName evidence="14">Retinal homeobox protein Rx1-like</fullName>
    </submittedName>
</protein>
<dbReference type="SUPFAM" id="SSF46689">
    <property type="entry name" value="Homeodomain-like"/>
    <property type="match status" value="1"/>
</dbReference>
<dbReference type="Pfam" id="PF03826">
    <property type="entry name" value="OAR"/>
    <property type="match status" value="1"/>
</dbReference>
<feature type="compositionally biased region" description="Polar residues" evidence="10">
    <location>
        <begin position="85"/>
        <end position="95"/>
    </location>
</feature>
<keyword evidence="3" id="KW-0805">Transcription regulation</keyword>
<dbReference type="AlphaFoldDB" id="A0A8B8GPR7"/>
<dbReference type="PROSITE" id="PS50071">
    <property type="entry name" value="HOMEOBOX_2"/>
    <property type="match status" value="1"/>
</dbReference>
<feature type="compositionally biased region" description="Low complexity" evidence="10">
    <location>
        <begin position="160"/>
        <end position="176"/>
    </location>
</feature>
<comment type="similarity">
    <text evidence="2">Belongs to the paired homeobox family. Bicoid subfamily.</text>
</comment>
<evidence type="ECO:0000313" key="14">
    <source>
        <dbReference type="RefSeq" id="XP_025424601.1"/>
    </source>
</evidence>
<keyword evidence="4 8" id="KW-0238">DNA-binding</keyword>
<dbReference type="Gene3D" id="1.10.10.60">
    <property type="entry name" value="Homeodomain-like"/>
    <property type="match status" value="1"/>
</dbReference>
<feature type="region of interest" description="Disordered" evidence="10">
    <location>
        <begin position="76"/>
        <end position="186"/>
    </location>
</feature>
<keyword evidence="6" id="KW-0804">Transcription</keyword>
<gene>
    <name evidence="14" type="primary">LOC112693648</name>
</gene>
<dbReference type="PANTHER" id="PTHR46271:SF4">
    <property type="entry name" value="HOMEOBOX PROTEIN, PUTATIVE-RELATED"/>
    <property type="match status" value="1"/>
</dbReference>
<evidence type="ECO:0000313" key="13">
    <source>
        <dbReference type="Proteomes" id="UP000694846"/>
    </source>
</evidence>
<evidence type="ECO:0000256" key="10">
    <source>
        <dbReference type="SAM" id="MobiDB-lite"/>
    </source>
</evidence>
<dbReference type="InterPro" id="IPR009057">
    <property type="entry name" value="Homeodomain-like_sf"/>
</dbReference>
<dbReference type="InterPro" id="IPR017970">
    <property type="entry name" value="Homeobox_CS"/>
</dbReference>
<keyword evidence="5 8" id="KW-0371">Homeobox</keyword>
<evidence type="ECO:0000256" key="6">
    <source>
        <dbReference type="ARBA" id="ARBA00023163"/>
    </source>
</evidence>
<keyword evidence="7 8" id="KW-0539">Nucleus</keyword>
<dbReference type="RefSeq" id="XP_025424601.1">
    <property type="nucleotide sequence ID" value="XM_025568816.1"/>
</dbReference>
<dbReference type="GeneID" id="112693648"/>
<dbReference type="PROSITE" id="PS50803">
    <property type="entry name" value="OAR"/>
    <property type="match status" value="1"/>
</dbReference>
<dbReference type="Proteomes" id="UP000694846">
    <property type="component" value="Unplaced"/>
</dbReference>
<dbReference type="Pfam" id="PF00046">
    <property type="entry name" value="Homeodomain"/>
    <property type="match status" value="1"/>
</dbReference>
<accession>A0A8B8GPR7</accession>
<evidence type="ECO:0000259" key="12">
    <source>
        <dbReference type="PROSITE" id="PS50803"/>
    </source>
</evidence>
<evidence type="ECO:0000256" key="3">
    <source>
        <dbReference type="ARBA" id="ARBA00023015"/>
    </source>
</evidence>
<dbReference type="CDD" id="cd00086">
    <property type="entry name" value="homeodomain"/>
    <property type="match status" value="1"/>
</dbReference>
<feature type="region of interest" description="Disordered" evidence="10">
    <location>
        <begin position="301"/>
        <end position="347"/>
    </location>
</feature>
<evidence type="ECO:0000256" key="8">
    <source>
        <dbReference type="PROSITE-ProRule" id="PRU00108"/>
    </source>
</evidence>
<feature type="domain" description="OAR" evidence="12">
    <location>
        <begin position="347"/>
        <end position="360"/>
    </location>
</feature>
<dbReference type="SMART" id="SM00389">
    <property type="entry name" value="HOX"/>
    <property type="match status" value="1"/>
</dbReference>
<evidence type="ECO:0000256" key="2">
    <source>
        <dbReference type="ARBA" id="ARBA00006503"/>
    </source>
</evidence>
<evidence type="ECO:0000256" key="7">
    <source>
        <dbReference type="ARBA" id="ARBA00023242"/>
    </source>
</evidence>
<feature type="compositionally biased region" description="Low complexity" evidence="10">
    <location>
        <begin position="321"/>
        <end position="347"/>
    </location>
</feature>
<dbReference type="FunFam" id="1.10.10.60:FF:000071">
    <property type="entry name" value="Retinal homeobox gene 2"/>
    <property type="match status" value="1"/>
</dbReference>
<evidence type="ECO:0000256" key="1">
    <source>
        <dbReference type="ARBA" id="ARBA00004123"/>
    </source>
</evidence>
<dbReference type="OrthoDB" id="6159439at2759"/>
<proteinExistence type="inferred from homology"/>
<evidence type="ECO:0000256" key="9">
    <source>
        <dbReference type="RuleBase" id="RU000682"/>
    </source>
</evidence>
<keyword evidence="13" id="KW-1185">Reference proteome</keyword>
<dbReference type="GO" id="GO:0000981">
    <property type="term" value="F:DNA-binding transcription factor activity, RNA polymerase II-specific"/>
    <property type="evidence" value="ECO:0007669"/>
    <property type="project" value="InterPro"/>
</dbReference>
<feature type="compositionally biased region" description="Gly residues" evidence="10">
    <location>
        <begin position="113"/>
        <end position="129"/>
    </location>
</feature>
<sequence length="370" mass="39506">METDSNSDNEMAPAAAQMPPYSRANIELLIRRHQAAVTALGLAFNGPQHRPVTNAATSVPAPKHHTIDAILGLKRGQDHKDQESGGENSCNSSDTEQTRHQHVPSDQQIRGGNVSGCDGGGGGGGGGGLQQRRSGDMDDCSGGGCGDSSDGEPDDEHMSGGRASASPAAATGGMSPPDKKKHRRNRTTFTTYQLHELERAFEKSHYPDVYSREELAMKVNLPEVRVQVWFQNRRAKWRRQEKMEAARLGLNDYVHSTMTGSLSRMPGSSLALPVDPWLSPPLLSALPGFLSHPQTGYPSYLTPPVVHSPSSMKSPPSPQQAAITPPSSSSLSTSSSSTASAADPRTSSIAVLRLKAKEHVESISKGMQMV</sequence>
<dbReference type="PANTHER" id="PTHR46271">
    <property type="entry name" value="HOMEOBOX PROTEIN, PUTATIVE-RELATED"/>
    <property type="match status" value="1"/>
</dbReference>
<reference evidence="14" key="1">
    <citation type="submission" date="2025-08" db="UniProtKB">
        <authorList>
            <consortium name="RefSeq"/>
        </authorList>
    </citation>
    <scope>IDENTIFICATION</scope>
    <source>
        <tissue evidence="14">Whole body</tissue>
    </source>
</reference>
<organism evidence="13 14">
    <name type="scientific">Sipha flava</name>
    <name type="common">yellow sugarcane aphid</name>
    <dbReference type="NCBI Taxonomy" id="143950"/>
    <lineage>
        <taxon>Eukaryota</taxon>
        <taxon>Metazoa</taxon>
        <taxon>Ecdysozoa</taxon>
        <taxon>Arthropoda</taxon>
        <taxon>Hexapoda</taxon>
        <taxon>Insecta</taxon>
        <taxon>Pterygota</taxon>
        <taxon>Neoptera</taxon>
        <taxon>Paraneoptera</taxon>
        <taxon>Hemiptera</taxon>
        <taxon>Sternorrhyncha</taxon>
        <taxon>Aphidomorpha</taxon>
        <taxon>Aphidoidea</taxon>
        <taxon>Aphididae</taxon>
        <taxon>Sipha</taxon>
    </lineage>
</organism>
<dbReference type="GO" id="GO:0005634">
    <property type="term" value="C:nucleus"/>
    <property type="evidence" value="ECO:0007669"/>
    <property type="project" value="UniProtKB-SubCell"/>
</dbReference>
<dbReference type="PROSITE" id="PS00027">
    <property type="entry name" value="HOMEOBOX_1"/>
    <property type="match status" value="1"/>
</dbReference>
<comment type="subcellular location">
    <subcellularLocation>
        <location evidence="1 8 9">Nucleus</location>
    </subcellularLocation>
</comment>
<dbReference type="InterPro" id="IPR043562">
    <property type="entry name" value="RAX/RAX2"/>
</dbReference>